<comment type="caution">
    <text evidence="5">The sequence shown here is derived from an EMBL/GenBank/DDBJ whole genome shotgun (WGS) entry which is preliminary data.</text>
</comment>
<organism evidence="5 6">
    <name type="scientific">Butyricicoccus intestinisimiae</name>
    <dbReference type="NCBI Taxonomy" id="2841509"/>
    <lineage>
        <taxon>Bacteria</taxon>
        <taxon>Bacillati</taxon>
        <taxon>Bacillota</taxon>
        <taxon>Clostridia</taxon>
        <taxon>Eubacteriales</taxon>
        <taxon>Butyricicoccaceae</taxon>
        <taxon>Butyricicoccus</taxon>
    </lineage>
</organism>
<dbReference type="PANTHER" id="PTHR43525">
    <property type="entry name" value="PROTEIN MALY"/>
    <property type="match status" value="1"/>
</dbReference>
<dbReference type="GO" id="GO:0008483">
    <property type="term" value="F:transaminase activity"/>
    <property type="evidence" value="ECO:0007669"/>
    <property type="project" value="UniProtKB-KW"/>
</dbReference>
<dbReference type="Proteomes" id="UP000783588">
    <property type="component" value="Unassembled WGS sequence"/>
</dbReference>
<dbReference type="InterPro" id="IPR004839">
    <property type="entry name" value="Aminotransferase_I/II_large"/>
</dbReference>
<keyword evidence="5" id="KW-0032">Aminotransferase</keyword>
<evidence type="ECO:0000256" key="1">
    <source>
        <dbReference type="ARBA" id="ARBA00001933"/>
    </source>
</evidence>
<dbReference type="Pfam" id="PF00155">
    <property type="entry name" value="Aminotran_1_2"/>
    <property type="match status" value="1"/>
</dbReference>
<dbReference type="InterPro" id="IPR051798">
    <property type="entry name" value="Class-II_PLP-Dep_Aminotrans"/>
</dbReference>
<evidence type="ECO:0000256" key="3">
    <source>
        <dbReference type="ARBA" id="ARBA00023239"/>
    </source>
</evidence>
<evidence type="ECO:0000259" key="4">
    <source>
        <dbReference type="Pfam" id="PF00155"/>
    </source>
</evidence>
<reference evidence="5 6" key="1">
    <citation type="submission" date="2021-06" db="EMBL/GenBank/DDBJ databases">
        <authorList>
            <person name="Sun Q."/>
            <person name="Li D."/>
        </authorList>
    </citation>
    <scope>NUCLEOTIDE SEQUENCE [LARGE SCALE GENOMIC DNA]</scope>
    <source>
        <strain evidence="5 6">MSJd-7</strain>
    </source>
</reference>
<keyword evidence="3" id="KW-0456">Lyase</keyword>
<name>A0ABS6ETB3_9FIRM</name>
<comment type="cofactor">
    <cofactor evidence="1">
        <name>pyridoxal 5'-phosphate</name>
        <dbReference type="ChEBI" id="CHEBI:597326"/>
    </cofactor>
</comment>
<evidence type="ECO:0000313" key="6">
    <source>
        <dbReference type="Proteomes" id="UP000783588"/>
    </source>
</evidence>
<dbReference type="RefSeq" id="WP_216470489.1">
    <property type="nucleotide sequence ID" value="NZ_JAHLQI010000004.1"/>
</dbReference>
<sequence length="392" mass="44475">MPVDFDTVPNRRGTNCFKYDFAREMGMPEDVLPLWVADMDFPTAHAVLERLHALAEHGIFGYTGVKDAYFSAVHNWYAQRFGWETQRSWLVTTPGVVFAIAIAIRAFTQKGDAILIQQPVYYPFANKVTENDRQLVVNPLVLKNGRYEMDFADMERKIVDYHVKMLLLCSPHNPVGRVWTKEELLRVGEICQKHGVLVVSDEIHADFTYAGHTHHVFASVKSEFADFTITCTAPSKTFNLAGLQNSNIFIPNRQLRHAYKKELSACGCGGTNCMGMAACQAAYEAGADWLEQLKQYLAGNLAYVRQFLREKLPDIALIEPEGTYLVWLDLRKLGLTEQQQRQLIVQDAKLWLDTGTLFGQGGEGFERINIACPRTTIEQAMQRLEHAVHKTR</sequence>
<dbReference type="PANTHER" id="PTHR43525:SF1">
    <property type="entry name" value="PROTEIN MALY"/>
    <property type="match status" value="1"/>
</dbReference>
<evidence type="ECO:0000256" key="2">
    <source>
        <dbReference type="ARBA" id="ARBA00022898"/>
    </source>
</evidence>
<feature type="domain" description="Aminotransferase class I/classII large" evidence="4">
    <location>
        <begin position="30"/>
        <end position="384"/>
    </location>
</feature>
<dbReference type="NCBIfam" id="TIGR04350">
    <property type="entry name" value="C_S_lyase_PatB"/>
    <property type="match status" value="1"/>
</dbReference>
<proteinExistence type="predicted"/>
<dbReference type="InterPro" id="IPR027619">
    <property type="entry name" value="C-S_lyase_PatB-like"/>
</dbReference>
<dbReference type="EMBL" id="JAHLQI010000004">
    <property type="protein sequence ID" value="MBU5490797.1"/>
    <property type="molecule type" value="Genomic_DNA"/>
</dbReference>
<accession>A0ABS6ETB3</accession>
<protein>
    <submittedName>
        <fullName evidence="5">Pyridoxal phosphate-dependent aminotransferase</fullName>
    </submittedName>
</protein>
<evidence type="ECO:0000313" key="5">
    <source>
        <dbReference type="EMBL" id="MBU5490797.1"/>
    </source>
</evidence>
<keyword evidence="6" id="KW-1185">Reference proteome</keyword>
<gene>
    <name evidence="5" type="ORF">KQI75_09255</name>
</gene>
<dbReference type="CDD" id="cd00609">
    <property type="entry name" value="AAT_like"/>
    <property type="match status" value="1"/>
</dbReference>
<keyword evidence="5" id="KW-0808">Transferase</keyword>
<keyword evidence="2" id="KW-0663">Pyridoxal phosphate</keyword>